<dbReference type="PANTHER" id="PTHR22767:SF3">
    <property type="entry name" value="N-ALPHA-ACETYLTRANSFERASE 25, NATB AUXILIARY SUBUNIT"/>
    <property type="match status" value="1"/>
</dbReference>
<accession>A0A7I8VN97</accession>
<dbReference type="AlphaFoldDB" id="A0A7I8VN97"/>
<proteinExistence type="inferred from homology"/>
<dbReference type="Pfam" id="PF09797">
    <property type="entry name" value="NatB_MDM20"/>
    <property type="match status" value="1"/>
</dbReference>
<evidence type="ECO:0000256" key="1">
    <source>
        <dbReference type="ARBA" id="ARBA00006298"/>
    </source>
</evidence>
<dbReference type="GO" id="GO:0031416">
    <property type="term" value="C:NatB complex"/>
    <property type="evidence" value="ECO:0007669"/>
    <property type="project" value="TreeGrafter"/>
</dbReference>
<dbReference type="OrthoDB" id="1874341at2759"/>
<organism evidence="2 3">
    <name type="scientific">Dimorphilus gyrociliatus</name>
    <dbReference type="NCBI Taxonomy" id="2664684"/>
    <lineage>
        <taxon>Eukaryota</taxon>
        <taxon>Metazoa</taxon>
        <taxon>Spiralia</taxon>
        <taxon>Lophotrochozoa</taxon>
        <taxon>Annelida</taxon>
        <taxon>Polychaeta</taxon>
        <taxon>Polychaeta incertae sedis</taxon>
        <taxon>Dinophilidae</taxon>
        <taxon>Dimorphilus</taxon>
    </lineage>
</organism>
<sequence length="809" mass="92645">MIGVKNHSSVGERRLRNIYDFLEAKQYKKAVNEAEKIINKQKGDVNVTCHALLAVGLVCSGQRKRGIKLANELIADGKLNDENAAHALAKLFYEINDPRGILKAWQATSNCIETEDVFREVFSAAIAVDDFPIQQKAAVMLHKRWQAEKYIWWRATSLVMQAKYNPLLAHKLCYPVAMNLLSGKPKTENEKALLSKVYQAVGKTEEALELESLNHPQTAEVLLNCGKYQEAFEELKTFIDTSKNFHHWQLYLKCCKELGDSFVEEAITKLKSVEIDGREGGVCVLSTIQYTKQLGYSKLCDGLTQPNEIFKILWNNSGHKPSFVHDIVSCRQSFEILDTNFIKLDELDFDRLVNIIELRRRFDIEMDDETATEMILNKLPCIDCNKTEVSFGVRTVALLFMKNCQKSPKKLINSMVLLTRIAPYDRISCLILLNLVKRFAPELWHKVYGQVSLKHIQSDALPLFPPQCFPIATRYDIVSSVLKSLEDGVKDSNNLVFGAYNNLAYGKVEDSLNLRDSLRSSATLEYCAAEKHLLHLLASDTPKKLTDTAEEIQEKYILRSNNRKLMDNRDKYVFGWNEDKDRNISFEKWLNIIKMKRLIINLIVNLVLTPDNKEIILSVVEDLQKVISEMKDSDLAEEKFPFMTIDGSTYNYPPNQILNMLCSLLKLLSDQPQCDIEQVKNSIDESVERLKNDATISIGDWLAIVSLLLFNNYVYKKIKMKAVRNLFKYYQNVLEKASSGLVYSQELSEELYSIKIPECDQCQQNVKSMEKAKLEVLRALKDNNYQTDSKGFLKKRSLYIQTLSSNRAS</sequence>
<protein>
    <submittedName>
        <fullName evidence="2">DgyrCDS5786</fullName>
    </submittedName>
</protein>
<comment type="similarity">
    <text evidence="1">Belongs to the MDM20/NAA25 family.</text>
</comment>
<dbReference type="InterPro" id="IPR019183">
    <property type="entry name" value="NAA25_NatB_aux_su"/>
</dbReference>
<dbReference type="EMBL" id="CAJFCJ010000007">
    <property type="protein sequence ID" value="CAD5116946.1"/>
    <property type="molecule type" value="Genomic_DNA"/>
</dbReference>
<dbReference type="SUPFAM" id="SSF48452">
    <property type="entry name" value="TPR-like"/>
    <property type="match status" value="1"/>
</dbReference>
<evidence type="ECO:0000313" key="3">
    <source>
        <dbReference type="Proteomes" id="UP000549394"/>
    </source>
</evidence>
<keyword evidence="3" id="KW-1185">Reference proteome</keyword>
<comment type="caution">
    <text evidence="2">The sequence shown here is derived from an EMBL/GenBank/DDBJ whole genome shotgun (WGS) entry which is preliminary data.</text>
</comment>
<evidence type="ECO:0000313" key="2">
    <source>
        <dbReference type="EMBL" id="CAD5116946.1"/>
    </source>
</evidence>
<dbReference type="InterPro" id="IPR011990">
    <property type="entry name" value="TPR-like_helical_dom_sf"/>
</dbReference>
<reference evidence="2 3" key="1">
    <citation type="submission" date="2020-08" db="EMBL/GenBank/DDBJ databases">
        <authorList>
            <person name="Hejnol A."/>
        </authorList>
    </citation>
    <scope>NUCLEOTIDE SEQUENCE [LARGE SCALE GENOMIC DNA]</scope>
</reference>
<name>A0A7I8VN97_9ANNE</name>
<gene>
    <name evidence="2" type="ORF">DGYR_LOCUS5525</name>
</gene>
<dbReference type="Gene3D" id="1.25.40.1040">
    <property type="match status" value="1"/>
</dbReference>
<dbReference type="Proteomes" id="UP000549394">
    <property type="component" value="Unassembled WGS sequence"/>
</dbReference>
<dbReference type="PANTHER" id="PTHR22767">
    <property type="entry name" value="N-TERMINAL ACETYLTRANSFERASE-RELATED"/>
    <property type="match status" value="1"/>
</dbReference>